<sequence length="385" mass="44938">MKIVYAYQQFTDIAGTERILIDKMNYFAERDGYEVFLLTNQQGNHSVVFPLSDKIKRIDLDVCYWELYKKNIVCRIIKGWIKDRLYAKRLLTFVSEINPDIVITSTYFFYILSAIAKCPHPFVRIIESHIDKRYLFEGLCNTRKSVLKRINHYIQRQKLKRIVSKYDLLVALNKEDTLDWSGFIRTKVLLNAVHLNPTGKISDQQSKRVIFVGRYVEQKGIPDLYKIWKIIFSKHHDWHIDLYGPGDIKDVLSSDEDFENYNFHIHQPEGDIFKCYLNSSILLHTSIFEPFGLVMPEAMSCGLPVVAFDCPSGPSEIITDGVDGFLIRNRDINHFAERVCLLIESRDLRIKIGQAAIRSSYRFSESRIMPEWETLFNDLLSKTGK</sequence>
<dbReference type="EMBL" id="SUYD01000001">
    <property type="protein sequence ID" value="MBE6264878.1"/>
    <property type="molecule type" value="Genomic_DNA"/>
</dbReference>
<dbReference type="Proteomes" id="UP000763088">
    <property type="component" value="Unassembled WGS sequence"/>
</dbReference>
<dbReference type="Pfam" id="PF00534">
    <property type="entry name" value="Glycos_transf_1"/>
    <property type="match status" value="1"/>
</dbReference>
<dbReference type="PANTHER" id="PTHR12526:SF630">
    <property type="entry name" value="GLYCOSYLTRANSFERASE"/>
    <property type="match status" value="1"/>
</dbReference>
<dbReference type="InterPro" id="IPR001296">
    <property type="entry name" value="Glyco_trans_1"/>
</dbReference>
<gene>
    <name evidence="2" type="ORF">E7102_00185</name>
</gene>
<organism evidence="2 3">
    <name type="scientific">Xylanibacter ruminicola</name>
    <name type="common">Prevotella ruminicola</name>
    <dbReference type="NCBI Taxonomy" id="839"/>
    <lineage>
        <taxon>Bacteria</taxon>
        <taxon>Pseudomonadati</taxon>
        <taxon>Bacteroidota</taxon>
        <taxon>Bacteroidia</taxon>
        <taxon>Bacteroidales</taxon>
        <taxon>Prevotellaceae</taxon>
        <taxon>Xylanibacter</taxon>
    </lineage>
</organism>
<feature type="domain" description="Glycosyl transferase family 1" evidence="1">
    <location>
        <begin position="203"/>
        <end position="357"/>
    </location>
</feature>
<proteinExistence type="predicted"/>
<dbReference type="PANTHER" id="PTHR12526">
    <property type="entry name" value="GLYCOSYLTRANSFERASE"/>
    <property type="match status" value="1"/>
</dbReference>
<evidence type="ECO:0000313" key="2">
    <source>
        <dbReference type="EMBL" id="MBE6264878.1"/>
    </source>
</evidence>
<evidence type="ECO:0000259" key="1">
    <source>
        <dbReference type="Pfam" id="PF00534"/>
    </source>
</evidence>
<reference evidence="2" key="1">
    <citation type="submission" date="2019-04" db="EMBL/GenBank/DDBJ databases">
        <title>Evolution of Biomass-Degrading Anaerobic Consortia Revealed by Metagenomics.</title>
        <authorList>
            <person name="Peng X."/>
        </authorList>
    </citation>
    <scope>NUCLEOTIDE SEQUENCE</scope>
    <source>
        <strain evidence="2">SIG141</strain>
    </source>
</reference>
<accession>A0A928BQS2</accession>
<dbReference type="Gene3D" id="3.40.50.2000">
    <property type="entry name" value="Glycogen Phosphorylase B"/>
    <property type="match status" value="2"/>
</dbReference>
<dbReference type="SUPFAM" id="SSF53756">
    <property type="entry name" value="UDP-Glycosyltransferase/glycogen phosphorylase"/>
    <property type="match status" value="1"/>
</dbReference>
<protein>
    <submittedName>
        <fullName evidence="2">Glycosyltransferase family 4 protein</fullName>
    </submittedName>
</protein>
<dbReference type="AlphaFoldDB" id="A0A928BQS2"/>
<name>A0A928BQS2_XYLRU</name>
<dbReference type="GO" id="GO:0016757">
    <property type="term" value="F:glycosyltransferase activity"/>
    <property type="evidence" value="ECO:0007669"/>
    <property type="project" value="InterPro"/>
</dbReference>
<evidence type="ECO:0000313" key="3">
    <source>
        <dbReference type="Proteomes" id="UP000763088"/>
    </source>
</evidence>
<comment type="caution">
    <text evidence="2">The sequence shown here is derived from an EMBL/GenBank/DDBJ whole genome shotgun (WGS) entry which is preliminary data.</text>
</comment>